<comment type="caution">
    <text evidence="3">The sequence shown here is derived from an EMBL/GenBank/DDBJ whole genome shotgun (WGS) entry which is preliminary data.</text>
</comment>
<keyword evidence="1" id="KW-0472">Membrane</keyword>
<dbReference type="Proteomes" id="UP001194469">
    <property type="component" value="Unassembled WGS sequence"/>
</dbReference>
<accession>A0ABS0J9U0</accession>
<feature type="transmembrane region" description="Helical" evidence="1">
    <location>
        <begin position="63"/>
        <end position="86"/>
    </location>
</feature>
<evidence type="ECO:0000313" key="4">
    <source>
        <dbReference type="Proteomes" id="UP001194469"/>
    </source>
</evidence>
<sequence>MSWTLPALLAALLAALDATLLRRLAGDLPPARMVAYPVFWSLPPFLALLAARGVPDLPAPFWLATLGAVPVNMAGHLLTAWAVRLAPVSRTVPYLCFSPVFVVMHEYLLLGVAPRPAGVAGVLLVVAGSWVLNAGGAGNHVPGHGGDRCSGVVARLLRPFRTLAAERGARTMLGVALLWGLGSVLNRQMVLHATPAVAGGVFFAIYGPVMLAALMLFGGVRPHMLVDRPLRGAAMGAVLFLAAYAHFTAMSLTTAANMIAVKRLDGVFAVLFDRLSDRLVIRAKGRGSVRRADLPAAPIAPIAPITPAAGTGWRPVRDGRLPGAALMAAGAALVVLAS</sequence>
<dbReference type="RefSeq" id="WP_196610707.1">
    <property type="nucleotide sequence ID" value="NZ_VRYY01000767.1"/>
</dbReference>
<gene>
    <name evidence="3" type="ORF">FVW20_18340</name>
</gene>
<dbReference type="Pfam" id="PF00892">
    <property type="entry name" value="EamA"/>
    <property type="match status" value="1"/>
</dbReference>
<dbReference type="EMBL" id="VRYY01000767">
    <property type="protein sequence ID" value="MBG3878900.1"/>
    <property type="molecule type" value="Genomic_DNA"/>
</dbReference>
<feature type="transmembrane region" description="Helical" evidence="1">
    <location>
        <begin position="33"/>
        <end position="51"/>
    </location>
</feature>
<dbReference type="SUPFAM" id="SSF103481">
    <property type="entry name" value="Multidrug resistance efflux transporter EmrE"/>
    <property type="match status" value="1"/>
</dbReference>
<keyword evidence="1" id="KW-1133">Transmembrane helix</keyword>
<evidence type="ECO:0000259" key="2">
    <source>
        <dbReference type="Pfam" id="PF00892"/>
    </source>
</evidence>
<dbReference type="InterPro" id="IPR037185">
    <property type="entry name" value="EmrE-like"/>
</dbReference>
<keyword evidence="1" id="KW-0812">Transmembrane</keyword>
<dbReference type="PANTHER" id="PTHR22911">
    <property type="entry name" value="ACYL-MALONYL CONDENSING ENZYME-RELATED"/>
    <property type="match status" value="1"/>
</dbReference>
<evidence type="ECO:0000313" key="3">
    <source>
        <dbReference type="EMBL" id="MBG3878900.1"/>
    </source>
</evidence>
<dbReference type="PANTHER" id="PTHR22911:SF137">
    <property type="entry name" value="SOLUTE CARRIER FAMILY 35 MEMBER G2-RELATED"/>
    <property type="match status" value="1"/>
</dbReference>
<feature type="domain" description="EamA" evidence="2">
    <location>
        <begin position="3"/>
        <end position="133"/>
    </location>
</feature>
<dbReference type="InterPro" id="IPR000620">
    <property type="entry name" value="EamA_dom"/>
</dbReference>
<protein>
    <submittedName>
        <fullName evidence="3">DMT family transporter</fullName>
    </submittedName>
</protein>
<feature type="transmembrane region" description="Helical" evidence="1">
    <location>
        <begin position="197"/>
        <end position="220"/>
    </location>
</feature>
<name>A0ABS0J9U0_9BACT</name>
<evidence type="ECO:0000256" key="1">
    <source>
        <dbReference type="SAM" id="Phobius"/>
    </source>
</evidence>
<organism evidence="3 4">
    <name type="scientific">Nitratidesulfovibrio oxamicus</name>
    <dbReference type="NCBI Taxonomy" id="32016"/>
    <lineage>
        <taxon>Bacteria</taxon>
        <taxon>Pseudomonadati</taxon>
        <taxon>Thermodesulfobacteriota</taxon>
        <taxon>Desulfovibrionia</taxon>
        <taxon>Desulfovibrionales</taxon>
        <taxon>Desulfovibrionaceae</taxon>
        <taxon>Nitratidesulfovibrio</taxon>
    </lineage>
</organism>
<reference evidence="3 4" key="1">
    <citation type="submission" date="2019-08" db="EMBL/GenBank/DDBJ databases">
        <authorList>
            <person name="Luo N."/>
        </authorList>
    </citation>
    <scope>NUCLEOTIDE SEQUENCE [LARGE SCALE GENOMIC DNA]</scope>
    <source>
        <strain evidence="3 4">NCIMB 9442</strain>
    </source>
</reference>
<proteinExistence type="predicted"/>
<feature type="transmembrane region" description="Helical" evidence="1">
    <location>
        <begin position="232"/>
        <end position="253"/>
    </location>
</feature>
<keyword evidence="4" id="KW-1185">Reference proteome</keyword>